<evidence type="ECO:0000256" key="6">
    <source>
        <dbReference type="PROSITE-ProRule" id="PRU01240"/>
    </source>
</evidence>
<feature type="active site" description="Charge relay system" evidence="6">
    <location>
        <position position="356"/>
    </location>
</feature>
<dbReference type="PANTHER" id="PTHR43806:SF11">
    <property type="entry name" value="CEREVISIN-RELATED"/>
    <property type="match status" value="1"/>
</dbReference>
<feature type="domain" description="Peptidase S8/S53" evidence="8">
    <location>
        <begin position="159"/>
        <end position="402"/>
    </location>
</feature>
<dbReference type="InterPro" id="IPR050131">
    <property type="entry name" value="Peptidase_S8_subtilisin-like"/>
</dbReference>
<evidence type="ECO:0008006" key="12">
    <source>
        <dbReference type="Google" id="ProtNLM"/>
    </source>
</evidence>
<feature type="signal peptide" evidence="7">
    <location>
        <begin position="1"/>
        <end position="22"/>
    </location>
</feature>
<evidence type="ECO:0000256" key="2">
    <source>
        <dbReference type="ARBA" id="ARBA00022670"/>
    </source>
</evidence>
<dbReference type="InterPro" id="IPR037045">
    <property type="entry name" value="S8pro/Inhibitor_I9_sf"/>
</dbReference>
<keyword evidence="3 7" id="KW-0732">Signal</keyword>
<dbReference type="OrthoDB" id="206201at2759"/>
<evidence type="ECO:0000256" key="4">
    <source>
        <dbReference type="ARBA" id="ARBA00022801"/>
    </source>
</evidence>
<evidence type="ECO:0000259" key="8">
    <source>
        <dbReference type="Pfam" id="PF00082"/>
    </source>
</evidence>
<dbReference type="CDD" id="cd04077">
    <property type="entry name" value="Peptidases_S8_PCSK9_ProteinaseK_like"/>
    <property type="match status" value="1"/>
</dbReference>
<keyword evidence="4 6" id="KW-0378">Hydrolase</keyword>
<dbReference type="InterPro" id="IPR015500">
    <property type="entry name" value="Peptidase_S8_subtilisin-rel"/>
</dbReference>
<dbReference type="OMA" id="YLYHESA"/>
<evidence type="ECO:0000256" key="7">
    <source>
        <dbReference type="SAM" id="SignalP"/>
    </source>
</evidence>
<dbReference type="InterPro" id="IPR022398">
    <property type="entry name" value="Peptidase_S8_His-AS"/>
</dbReference>
<evidence type="ECO:0000256" key="3">
    <source>
        <dbReference type="ARBA" id="ARBA00022729"/>
    </source>
</evidence>
<dbReference type="HOGENOM" id="CLU_011263_1_4_1"/>
<evidence type="ECO:0000256" key="5">
    <source>
        <dbReference type="ARBA" id="ARBA00022825"/>
    </source>
</evidence>
<dbReference type="InterPro" id="IPR023828">
    <property type="entry name" value="Peptidase_S8_Ser-AS"/>
</dbReference>
<feature type="domain" description="Inhibitor I9" evidence="9">
    <location>
        <begin position="40"/>
        <end position="123"/>
    </location>
</feature>
<dbReference type="PROSITE" id="PS00137">
    <property type="entry name" value="SUBTILASE_HIS"/>
    <property type="match status" value="1"/>
</dbReference>
<protein>
    <recommendedName>
        <fullName evidence="12">Subtilase</fullName>
    </recommendedName>
</protein>
<reference evidence="11" key="1">
    <citation type="journal article" date="2013" name="Mol. Plant Microbe Interact.">
        <title>Global aspects of pacC regulation of pathogenicity genes in Colletotrichum gloeosporioides as revealed by transcriptome analysis.</title>
        <authorList>
            <person name="Alkan N."/>
            <person name="Meng X."/>
            <person name="Friedlander G."/>
            <person name="Reuveni E."/>
            <person name="Sukno S."/>
            <person name="Sherman A."/>
            <person name="Thon M."/>
            <person name="Fluhr R."/>
            <person name="Prusky D."/>
        </authorList>
    </citation>
    <scope>NUCLEOTIDE SEQUENCE [LARGE SCALE GENOMIC DNA]</scope>
    <source>
        <strain evidence="11">Cg-14</strain>
    </source>
</reference>
<dbReference type="PRINTS" id="PR00723">
    <property type="entry name" value="SUBTILISIN"/>
</dbReference>
<dbReference type="Pfam" id="PF00082">
    <property type="entry name" value="Peptidase_S8"/>
    <property type="match status" value="1"/>
</dbReference>
<sequence length="417" mass="45183">MMNQRKISTLLVALASLGTANAMFGSDMAGVDEPIDVKDRYIVTFSPNISEAGIKSHLGWVDTMHARSLNRRDTTGFEDRLDVGDDFHAYIGHYDEATVEELRNNPDVQYPVAYVEEDSVVSIATVKTQTRAGWALHSMANRGQSSKTQYLYHESAGEGTYAYVIDNGIDISNPEFEGRAEHGYSAHGNKVSHFHGTTVAGIIGSKTYGVAKKGNLVSVQPFGGTGGKMSDVLRALEWAVKNATETPERKGRSVINMSMSAEVKDNYEHAMAISRLVKTAVEQGVHVVVCAGNDNQDARKEVPAGLPYAITVGGITENWTWWHHSNYGPEVDVSAPAENVMTTGLEGATVQQTGTSFASPHVAGLAMYLLGKESANNITLSSPEDLKRRIVAMSTKNKIKGMERTTPNRIAFNGAGQ</sequence>
<dbReference type="PROSITE" id="PS51892">
    <property type="entry name" value="SUBTILASE"/>
    <property type="match status" value="1"/>
</dbReference>
<proteinExistence type="inferred from homology"/>
<dbReference type="SUPFAM" id="SSF52743">
    <property type="entry name" value="Subtilisin-like"/>
    <property type="match status" value="1"/>
</dbReference>
<organism evidence="10 11">
    <name type="scientific">Colletotrichum gloeosporioides (strain Cg-14)</name>
    <name type="common">Anthracnose fungus</name>
    <name type="synonym">Glomerella cingulata</name>
    <dbReference type="NCBI Taxonomy" id="1237896"/>
    <lineage>
        <taxon>Eukaryota</taxon>
        <taxon>Fungi</taxon>
        <taxon>Dikarya</taxon>
        <taxon>Ascomycota</taxon>
        <taxon>Pezizomycotina</taxon>
        <taxon>Sordariomycetes</taxon>
        <taxon>Hypocreomycetidae</taxon>
        <taxon>Glomerellales</taxon>
        <taxon>Glomerellaceae</taxon>
        <taxon>Colletotrichum</taxon>
        <taxon>Colletotrichum gloeosporioides species complex</taxon>
    </lineage>
</organism>
<evidence type="ECO:0000313" key="11">
    <source>
        <dbReference type="Proteomes" id="UP000015530"/>
    </source>
</evidence>
<evidence type="ECO:0000313" key="10">
    <source>
        <dbReference type="EMBL" id="EQB57297.1"/>
    </source>
</evidence>
<dbReference type="Gene3D" id="3.40.50.200">
    <property type="entry name" value="Peptidase S8/S53 domain"/>
    <property type="match status" value="1"/>
</dbReference>
<dbReference type="SUPFAM" id="SSF54897">
    <property type="entry name" value="Protease propeptides/inhibitors"/>
    <property type="match status" value="1"/>
</dbReference>
<evidence type="ECO:0000256" key="1">
    <source>
        <dbReference type="ARBA" id="ARBA00011073"/>
    </source>
</evidence>
<name>T0KNH9_COLGC</name>
<dbReference type="InterPro" id="IPR036852">
    <property type="entry name" value="Peptidase_S8/S53_dom_sf"/>
</dbReference>
<keyword evidence="5 6" id="KW-0720">Serine protease</keyword>
<dbReference type="InterPro" id="IPR034193">
    <property type="entry name" value="PCSK9_ProteinaseK-like"/>
</dbReference>
<feature type="active site" description="Charge relay system" evidence="6">
    <location>
        <position position="195"/>
    </location>
</feature>
<comment type="similarity">
    <text evidence="1 6">Belongs to the peptidase S8 family.</text>
</comment>
<dbReference type="GO" id="GO:0004252">
    <property type="term" value="F:serine-type endopeptidase activity"/>
    <property type="evidence" value="ECO:0007669"/>
    <property type="project" value="UniProtKB-UniRule"/>
</dbReference>
<dbReference type="PROSITE" id="PS00138">
    <property type="entry name" value="SUBTILASE_SER"/>
    <property type="match status" value="1"/>
</dbReference>
<feature type="chain" id="PRO_5004566679" description="Subtilase" evidence="7">
    <location>
        <begin position="23"/>
        <end position="417"/>
    </location>
</feature>
<comment type="caution">
    <text evidence="10">The sequence shown here is derived from an EMBL/GenBank/DDBJ whole genome shotgun (WGS) entry which is preliminary data.</text>
</comment>
<dbReference type="EMBL" id="AMYD01000531">
    <property type="protein sequence ID" value="EQB57297.1"/>
    <property type="molecule type" value="Genomic_DNA"/>
</dbReference>
<dbReference type="PANTHER" id="PTHR43806">
    <property type="entry name" value="PEPTIDASE S8"/>
    <property type="match status" value="1"/>
</dbReference>
<dbReference type="Pfam" id="PF05922">
    <property type="entry name" value="Inhibitor_I9"/>
    <property type="match status" value="1"/>
</dbReference>
<dbReference type="InterPro" id="IPR010259">
    <property type="entry name" value="S8pro/Inhibitor_I9"/>
</dbReference>
<dbReference type="Proteomes" id="UP000015530">
    <property type="component" value="Unassembled WGS sequence"/>
</dbReference>
<feature type="active site" description="Charge relay system" evidence="6">
    <location>
        <position position="166"/>
    </location>
</feature>
<accession>T0KNH9</accession>
<evidence type="ECO:0000259" key="9">
    <source>
        <dbReference type="Pfam" id="PF05922"/>
    </source>
</evidence>
<keyword evidence="2 6" id="KW-0645">Protease</keyword>
<dbReference type="Gene3D" id="3.30.70.80">
    <property type="entry name" value="Peptidase S8 propeptide/proteinase inhibitor I9"/>
    <property type="match status" value="1"/>
</dbReference>
<dbReference type="GO" id="GO:0006508">
    <property type="term" value="P:proteolysis"/>
    <property type="evidence" value="ECO:0007669"/>
    <property type="project" value="UniProtKB-KW"/>
</dbReference>
<gene>
    <name evidence="10" type="ORF">CGLO_02596</name>
</gene>
<dbReference type="InterPro" id="IPR000209">
    <property type="entry name" value="Peptidase_S8/S53_dom"/>
</dbReference>
<dbReference type="AlphaFoldDB" id="T0KNH9"/>
<dbReference type="STRING" id="1237896.T0KNH9"/>
<dbReference type="eggNOG" id="KOG1153">
    <property type="taxonomic scope" value="Eukaryota"/>
</dbReference>